<name>A0ABR7YHX8_9SPHI</name>
<dbReference type="PANTHER" id="PTHR37833:SF1">
    <property type="entry name" value="SIGNAL PEPTIDE PROTEIN"/>
    <property type="match status" value="1"/>
</dbReference>
<keyword evidence="1" id="KW-0732">Signal</keyword>
<dbReference type="Pfam" id="PF07610">
    <property type="entry name" value="DUF1573"/>
    <property type="match status" value="1"/>
</dbReference>
<accession>A0ABR7YHX8</accession>
<organism evidence="2 3">
    <name type="scientific">Sphingobacterium litopenaei</name>
    <dbReference type="NCBI Taxonomy" id="2763500"/>
    <lineage>
        <taxon>Bacteria</taxon>
        <taxon>Pseudomonadati</taxon>
        <taxon>Bacteroidota</taxon>
        <taxon>Sphingobacteriia</taxon>
        <taxon>Sphingobacteriales</taxon>
        <taxon>Sphingobacteriaceae</taxon>
        <taxon>Sphingobacterium</taxon>
    </lineage>
</organism>
<evidence type="ECO:0000313" key="3">
    <source>
        <dbReference type="Proteomes" id="UP000651271"/>
    </source>
</evidence>
<feature type="chain" id="PRO_5046736341" evidence="1">
    <location>
        <begin position="24"/>
        <end position="147"/>
    </location>
</feature>
<feature type="signal peptide" evidence="1">
    <location>
        <begin position="1"/>
        <end position="23"/>
    </location>
</feature>
<protein>
    <submittedName>
        <fullName evidence="2">DUF1573 domain-containing protein</fullName>
    </submittedName>
</protein>
<dbReference type="Gene3D" id="2.60.40.10">
    <property type="entry name" value="Immunoglobulins"/>
    <property type="match status" value="1"/>
</dbReference>
<dbReference type="Proteomes" id="UP000651271">
    <property type="component" value="Unassembled WGS sequence"/>
</dbReference>
<dbReference type="PANTHER" id="PTHR37833">
    <property type="entry name" value="LIPOPROTEIN-RELATED"/>
    <property type="match status" value="1"/>
</dbReference>
<proteinExistence type="predicted"/>
<dbReference type="EMBL" id="JACOIJ010000044">
    <property type="protein sequence ID" value="MBD1430919.1"/>
    <property type="molecule type" value="Genomic_DNA"/>
</dbReference>
<dbReference type="InterPro" id="IPR013783">
    <property type="entry name" value="Ig-like_fold"/>
</dbReference>
<sequence length="147" mass="15393">MTMNKLLFAGLALSMLVACNNSSKNSNEAADSTVTVEGEATAVGGGKIVFEESKYDFGTVKEGAVVDHTFKFKNEGTEPVILGQVSTSCGCTTPSYTTDPVLPGKEGEINVSFNSAGHPGVQQKLITISSNAETPVMTVELRGTVEK</sequence>
<dbReference type="InterPro" id="IPR011467">
    <property type="entry name" value="DUF1573"/>
</dbReference>
<gene>
    <name evidence="2" type="ORF">H8B04_15385</name>
</gene>
<comment type="caution">
    <text evidence="2">The sequence shown here is derived from an EMBL/GenBank/DDBJ whole genome shotgun (WGS) entry which is preliminary data.</text>
</comment>
<keyword evidence="3" id="KW-1185">Reference proteome</keyword>
<evidence type="ECO:0000256" key="1">
    <source>
        <dbReference type="SAM" id="SignalP"/>
    </source>
</evidence>
<reference evidence="2 3" key="1">
    <citation type="submission" date="2020-08" db="EMBL/GenBank/DDBJ databases">
        <title>Sphingobacterium sp. DN04309 isolated from aquaculture water.</title>
        <authorList>
            <person name="Zhang M."/>
        </authorList>
    </citation>
    <scope>NUCLEOTIDE SEQUENCE [LARGE SCALE GENOMIC DNA]</scope>
    <source>
        <strain evidence="2 3">DN04309</strain>
    </source>
</reference>
<dbReference type="PROSITE" id="PS51257">
    <property type="entry name" value="PROKAR_LIPOPROTEIN"/>
    <property type="match status" value="1"/>
</dbReference>
<evidence type="ECO:0000313" key="2">
    <source>
        <dbReference type="EMBL" id="MBD1430919.1"/>
    </source>
</evidence>